<dbReference type="EMBL" id="CAJJDP010000081">
    <property type="protein sequence ID" value="CAD8183865.1"/>
    <property type="molecule type" value="Genomic_DNA"/>
</dbReference>
<keyword evidence="1" id="KW-0472">Membrane</keyword>
<keyword evidence="1" id="KW-0812">Transmembrane</keyword>
<evidence type="ECO:0000313" key="3">
    <source>
        <dbReference type="Proteomes" id="UP000683925"/>
    </source>
</evidence>
<dbReference type="Proteomes" id="UP000683925">
    <property type="component" value="Unassembled WGS sequence"/>
</dbReference>
<keyword evidence="3" id="KW-1185">Reference proteome</keyword>
<sequence length="107" mass="12870">MINTNHLIGYNKRDRIQFEIGLLIFSLINIINSGKIYNDKIKNHFNKQYQHQLKERINEFTQLNQNINDQYNRLNHSPPSNKRKCIIITSQNYWGLPLEFDSTCRFK</sequence>
<name>A0A8S1W621_PAROT</name>
<accession>A0A8S1W621</accession>
<keyword evidence="1" id="KW-1133">Transmembrane helix</keyword>
<reference evidence="2" key="1">
    <citation type="submission" date="2021-01" db="EMBL/GenBank/DDBJ databases">
        <authorList>
            <consortium name="Genoscope - CEA"/>
            <person name="William W."/>
        </authorList>
    </citation>
    <scope>NUCLEOTIDE SEQUENCE</scope>
</reference>
<evidence type="ECO:0000313" key="2">
    <source>
        <dbReference type="EMBL" id="CAD8183865.1"/>
    </source>
</evidence>
<feature type="transmembrane region" description="Helical" evidence="1">
    <location>
        <begin position="20"/>
        <end position="37"/>
    </location>
</feature>
<evidence type="ECO:0000256" key="1">
    <source>
        <dbReference type="SAM" id="Phobius"/>
    </source>
</evidence>
<gene>
    <name evidence="2" type="ORF">POCTA_138.1.T0820023</name>
</gene>
<dbReference type="AlphaFoldDB" id="A0A8S1W621"/>
<comment type="caution">
    <text evidence="2">The sequence shown here is derived from an EMBL/GenBank/DDBJ whole genome shotgun (WGS) entry which is preliminary data.</text>
</comment>
<organism evidence="2 3">
    <name type="scientific">Paramecium octaurelia</name>
    <dbReference type="NCBI Taxonomy" id="43137"/>
    <lineage>
        <taxon>Eukaryota</taxon>
        <taxon>Sar</taxon>
        <taxon>Alveolata</taxon>
        <taxon>Ciliophora</taxon>
        <taxon>Intramacronucleata</taxon>
        <taxon>Oligohymenophorea</taxon>
        <taxon>Peniculida</taxon>
        <taxon>Parameciidae</taxon>
        <taxon>Paramecium</taxon>
    </lineage>
</organism>
<proteinExistence type="predicted"/>
<protein>
    <submittedName>
        <fullName evidence="2">Uncharacterized protein</fullName>
    </submittedName>
</protein>